<dbReference type="RefSeq" id="WP_154519511.1">
    <property type="nucleotide sequence ID" value="NZ_VUMT01000013.1"/>
</dbReference>
<protein>
    <submittedName>
        <fullName evidence="2">DUF4038 domain-containing protein</fullName>
    </submittedName>
</protein>
<dbReference type="Pfam" id="PF13204">
    <property type="entry name" value="Apiosidase"/>
    <property type="match status" value="1"/>
</dbReference>
<dbReference type="AlphaFoldDB" id="A0A6L5Y1X0"/>
<dbReference type="Proteomes" id="UP000482209">
    <property type="component" value="Unassembled WGS sequence"/>
</dbReference>
<evidence type="ECO:0000313" key="2">
    <source>
        <dbReference type="EMBL" id="MSS64113.1"/>
    </source>
</evidence>
<accession>A0A6L5Y1X0</accession>
<comment type="caution">
    <text evidence="2">The sequence shown here is derived from an EMBL/GenBank/DDBJ whole genome shotgun (WGS) entry which is preliminary data.</text>
</comment>
<keyword evidence="3" id="KW-1185">Reference proteome</keyword>
<organism evidence="2 3">
    <name type="scientific">Velocimicrobium porci</name>
    <dbReference type="NCBI Taxonomy" id="2606634"/>
    <lineage>
        <taxon>Bacteria</taxon>
        <taxon>Bacillati</taxon>
        <taxon>Bacillota</taxon>
        <taxon>Clostridia</taxon>
        <taxon>Lachnospirales</taxon>
        <taxon>Lachnospiraceae</taxon>
        <taxon>Velocimicrobium</taxon>
    </lineage>
</organism>
<evidence type="ECO:0000259" key="1">
    <source>
        <dbReference type="Pfam" id="PF13204"/>
    </source>
</evidence>
<dbReference type="EMBL" id="VUMT01000013">
    <property type="protein sequence ID" value="MSS64113.1"/>
    <property type="molecule type" value="Genomic_DNA"/>
</dbReference>
<dbReference type="Gene3D" id="3.20.20.80">
    <property type="entry name" value="Glycosidases"/>
    <property type="match status" value="1"/>
</dbReference>
<gene>
    <name evidence="2" type="ORF">FYJ58_09535</name>
</gene>
<reference evidence="2 3" key="1">
    <citation type="submission" date="2019-08" db="EMBL/GenBank/DDBJ databases">
        <title>In-depth cultivation of the pig gut microbiome towards novel bacterial diversity and tailored functional studies.</title>
        <authorList>
            <person name="Wylensek D."/>
            <person name="Hitch T.C.A."/>
            <person name="Clavel T."/>
        </authorList>
    </citation>
    <scope>NUCLEOTIDE SEQUENCE [LARGE SCALE GENOMIC DNA]</scope>
    <source>
        <strain evidence="2 3">WCA-693-APC-MOT-I</strain>
    </source>
</reference>
<feature type="domain" description="Apiosidase-like catalytic" evidence="1">
    <location>
        <begin position="11"/>
        <end position="336"/>
    </location>
</feature>
<dbReference type="InterPro" id="IPR025277">
    <property type="entry name" value="Apiosidase-like_cat_dom"/>
</dbReference>
<name>A0A6L5Y1X0_9FIRM</name>
<dbReference type="PANTHER" id="PTHR37836">
    <property type="entry name" value="LMO1036 PROTEIN"/>
    <property type="match status" value="1"/>
</dbReference>
<evidence type="ECO:0000313" key="3">
    <source>
        <dbReference type="Proteomes" id="UP000482209"/>
    </source>
</evidence>
<sequence length="433" mass="50975">MSRLKIHENKSNFIRDGKPFFYLADTIWSAFTNVTIEEWEFYLEKRKMQGYNVLQINTLPQWDRCVADTGIYPFASEDGQKFDFSKYNQDYYERAKKMCQMAVDKGFELALVVLWLNYVPGTWGSRMLDMNIMPKEYVKKYTDKVISEFDQFEPIYVVSGDTDFDTDDAIEYYQIALDELCKKSPSTLKTLHIKRGYDIIPEEFLDKIDFYMYQSGHNAMEQRMAYMLPQQISEKYPKKPIVNAEPCYEQMGYSRMQYGRFGVKEIRQAAWSSILSGACAGVTYGAHGIWNWHRINSPKNSVLGEGFDSPNPWQEALQFEGAWDYGFLKYLLEENRVEELIPCQELLENASEEIRIAKTKEGNYFIYVPYSTQVVIRESLKGYEIKAIDLQTRQIVYVTPDYRENKTFLKMLPISHDIVYIMKKKMTDIKREE</sequence>
<proteinExistence type="predicted"/>
<dbReference type="PANTHER" id="PTHR37836:SF3">
    <property type="entry name" value="ENDOGLUCANASE"/>
    <property type="match status" value="1"/>
</dbReference>